<dbReference type="Pfam" id="PF00581">
    <property type="entry name" value="Rhodanese"/>
    <property type="match status" value="1"/>
</dbReference>
<protein>
    <recommendedName>
        <fullName evidence="2">Rhodanese domain-containing protein</fullName>
    </recommendedName>
</protein>
<feature type="domain" description="Rhodanese" evidence="2">
    <location>
        <begin position="44"/>
        <end position="114"/>
    </location>
</feature>
<name>A0A8H5ZA31_COCSA</name>
<proteinExistence type="predicted"/>
<evidence type="ECO:0000313" key="4">
    <source>
        <dbReference type="Proteomes" id="UP000624244"/>
    </source>
</evidence>
<dbReference type="PANTHER" id="PTHR10828:SF50">
    <property type="entry name" value="REDUCTASE (ARC2), PUTATIVE (AFU_ORTHOLOGUE AFUA_6G13400)-RELATED"/>
    <property type="match status" value="1"/>
</dbReference>
<dbReference type="PANTHER" id="PTHR10828">
    <property type="entry name" value="M-PHASE INDUCER PHOSPHATASE DUAL SPECIFICITY PHOSPHATASE CDC25"/>
    <property type="match status" value="1"/>
</dbReference>
<dbReference type="PROSITE" id="PS50206">
    <property type="entry name" value="RHODANESE_3"/>
    <property type="match status" value="1"/>
</dbReference>
<dbReference type="SUPFAM" id="SSF52821">
    <property type="entry name" value="Rhodanese/Cell cycle control phosphatase"/>
    <property type="match status" value="1"/>
</dbReference>
<dbReference type="Proteomes" id="UP000624244">
    <property type="component" value="Unassembled WGS sequence"/>
</dbReference>
<comment type="caution">
    <text evidence="3">The sequence shown here is derived from an EMBL/GenBank/DDBJ whole genome shotgun (WGS) entry which is preliminary data.</text>
</comment>
<feature type="region of interest" description="Disordered" evidence="1">
    <location>
        <begin position="1"/>
        <end position="24"/>
    </location>
</feature>
<reference evidence="3" key="1">
    <citation type="submission" date="2019-11" db="EMBL/GenBank/DDBJ databases">
        <title>Bipolaris sorokiniana Genome sequencing.</title>
        <authorList>
            <person name="Wang H."/>
        </authorList>
    </citation>
    <scope>NUCLEOTIDE SEQUENCE</scope>
</reference>
<evidence type="ECO:0000313" key="3">
    <source>
        <dbReference type="EMBL" id="KAF5845532.1"/>
    </source>
</evidence>
<gene>
    <name evidence="3" type="ORF">GGP41_003120</name>
</gene>
<evidence type="ECO:0000256" key="1">
    <source>
        <dbReference type="SAM" id="MobiDB-lite"/>
    </source>
</evidence>
<dbReference type="InterPro" id="IPR036873">
    <property type="entry name" value="Rhodanese-like_dom_sf"/>
</dbReference>
<organism evidence="3 4">
    <name type="scientific">Cochliobolus sativus</name>
    <name type="common">Common root rot and spot blotch fungus</name>
    <name type="synonym">Bipolaris sorokiniana</name>
    <dbReference type="NCBI Taxonomy" id="45130"/>
    <lineage>
        <taxon>Eukaryota</taxon>
        <taxon>Fungi</taxon>
        <taxon>Dikarya</taxon>
        <taxon>Ascomycota</taxon>
        <taxon>Pezizomycotina</taxon>
        <taxon>Dothideomycetes</taxon>
        <taxon>Pleosporomycetidae</taxon>
        <taxon>Pleosporales</taxon>
        <taxon>Pleosporineae</taxon>
        <taxon>Pleosporaceae</taxon>
        <taxon>Bipolaris</taxon>
    </lineage>
</organism>
<dbReference type="GO" id="GO:0005634">
    <property type="term" value="C:nucleus"/>
    <property type="evidence" value="ECO:0007669"/>
    <property type="project" value="TreeGrafter"/>
</dbReference>
<sequence>MAIANSASSPAPWHAAYPAPRNSQPEAIRREDVLEIMKLGQNKAGKDYVLVDLRRNDHEGGTIHGSINLPAQNLYPTIPTLYAIFKAAGLSKIIWYCSSSKGRGTRAASWFADYIEDQKDEQMQSLVLVEGIKG</sequence>
<accession>A0A8H5ZA31</accession>
<dbReference type="InterPro" id="IPR001763">
    <property type="entry name" value="Rhodanese-like_dom"/>
</dbReference>
<evidence type="ECO:0000259" key="2">
    <source>
        <dbReference type="PROSITE" id="PS50206"/>
    </source>
</evidence>
<dbReference type="EMBL" id="WNKQ01000019">
    <property type="protein sequence ID" value="KAF5845532.1"/>
    <property type="molecule type" value="Genomic_DNA"/>
</dbReference>
<dbReference type="AlphaFoldDB" id="A0A8H5ZA31"/>
<dbReference type="Gene3D" id="3.40.250.10">
    <property type="entry name" value="Rhodanese-like domain"/>
    <property type="match status" value="1"/>
</dbReference>
<dbReference type="OMA" id="TPWHEAF"/>
<dbReference type="GO" id="GO:0005737">
    <property type="term" value="C:cytoplasm"/>
    <property type="evidence" value="ECO:0007669"/>
    <property type="project" value="TreeGrafter"/>
</dbReference>
<dbReference type="GO" id="GO:0004725">
    <property type="term" value="F:protein tyrosine phosphatase activity"/>
    <property type="evidence" value="ECO:0007669"/>
    <property type="project" value="TreeGrafter"/>
</dbReference>